<dbReference type="EMBL" id="MN739849">
    <property type="protein sequence ID" value="QHT74370.1"/>
    <property type="molecule type" value="Genomic_DNA"/>
</dbReference>
<organism evidence="1">
    <name type="scientific">viral metagenome</name>
    <dbReference type="NCBI Taxonomy" id="1070528"/>
    <lineage>
        <taxon>unclassified sequences</taxon>
        <taxon>metagenomes</taxon>
        <taxon>organismal metagenomes</taxon>
    </lineage>
</organism>
<protein>
    <submittedName>
        <fullName evidence="1">Uncharacterized protein</fullName>
    </submittedName>
</protein>
<reference evidence="1" key="1">
    <citation type="journal article" date="2020" name="Nature">
        <title>Giant virus diversity and host interactions through global metagenomics.</title>
        <authorList>
            <person name="Schulz F."/>
            <person name="Roux S."/>
            <person name="Paez-Espino D."/>
            <person name="Jungbluth S."/>
            <person name="Walsh D.A."/>
            <person name="Denef V.J."/>
            <person name="McMahon K.D."/>
            <person name="Konstantinidis K.T."/>
            <person name="Eloe-Fadrosh E.A."/>
            <person name="Kyrpides N.C."/>
            <person name="Woyke T."/>
        </authorList>
    </citation>
    <scope>NUCLEOTIDE SEQUENCE</scope>
    <source>
        <strain evidence="1">GVMAG-M-3300023179-59</strain>
    </source>
</reference>
<name>A0A6C0H1W0_9ZZZZ</name>
<sequence>MAEWFKAADLRPAINDAWVRTPLAAFSKDLILHESGILQKLMSKVKN</sequence>
<accession>A0A6C0H1W0</accession>
<proteinExistence type="predicted"/>
<dbReference type="AlphaFoldDB" id="A0A6C0H1W0"/>
<evidence type="ECO:0000313" key="1">
    <source>
        <dbReference type="EMBL" id="QHT74370.1"/>
    </source>
</evidence>